<dbReference type="GO" id="GO:0000776">
    <property type="term" value="C:kinetochore"/>
    <property type="evidence" value="ECO:0007669"/>
    <property type="project" value="UniProtKB-ARBA"/>
</dbReference>
<evidence type="ECO:0000313" key="10">
    <source>
        <dbReference type="EMBL" id="KAG0152224.1"/>
    </source>
</evidence>
<keyword evidence="5" id="KW-0597">Phosphoprotein</keyword>
<dbReference type="GO" id="GO:0035556">
    <property type="term" value="P:intracellular signal transduction"/>
    <property type="evidence" value="ECO:0007669"/>
    <property type="project" value="UniProtKB-ARBA"/>
</dbReference>
<feature type="compositionally biased region" description="Low complexity" evidence="9">
    <location>
        <begin position="743"/>
        <end position="756"/>
    </location>
</feature>
<feature type="region of interest" description="Disordered" evidence="9">
    <location>
        <begin position="1"/>
        <end position="121"/>
    </location>
</feature>
<evidence type="ECO:0000256" key="8">
    <source>
        <dbReference type="PIRNR" id="PIRNR028043"/>
    </source>
</evidence>
<feature type="region of interest" description="Disordered" evidence="9">
    <location>
        <begin position="183"/>
        <end position="229"/>
    </location>
</feature>
<dbReference type="GO" id="GO:1901991">
    <property type="term" value="P:negative regulation of mitotic cell cycle phase transition"/>
    <property type="evidence" value="ECO:0007669"/>
    <property type="project" value="UniProtKB-ARBA"/>
</dbReference>
<dbReference type="PIRSF" id="PIRSF028043">
    <property type="entry name" value="PP2A_B56"/>
    <property type="match status" value="1"/>
</dbReference>
<comment type="subunit">
    <text evidence="7">PP2A consists of a common heterodimeric core enzyme, composed of a 36 kDa catalytic subunit (subunit C) and a 65 kDa constant regulatory subunit (PR65 or subunit A), that associates with a variety of regulatory subunits. Proteins that associate with the core dimer include three families of regulatory subunits B (the R2/B/PR55/B55, R3/B''/PR72/PR130/PR59 and R5/B'/B56 families), the 48 kDa variable regulatory subunit, viral proteins, and cell signaling molecules.</text>
</comment>
<feature type="compositionally biased region" description="Low complexity" evidence="9">
    <location>
        <begin position="37"/>
        <end position="46"/>
    </location>
</feature>
<comment type="function">
    <text evidence="8">The B regulatory subunit might modulate substrate selectivity and catalytic activity, and also might direct the localization of the catalytic enzyme to a particular subcellular compartment.</text>
</comment>
<dbReference type="GO" id="GO:0005634">
    <property type="term" value="C:nucleus"/>
    <property type="evidence" value="ECO:0007669"/>
    <property type="project" value="UniProtKB-SubCell"/>
</dbReference>
<comment type="subcellular location">
    <subcellularLocation>
        <location evidence="2">Cytoplasm</location>
    </subcellularLocation>
    <subcellularLocation>
        <location evidence="1">Nucleus</location>
    </subcellularLocation>
</comment>
<evidence type="ECO:0000256" key="1">
    <source>
        <dbReference type="ARBA" id="ARBA00004123"/>
    </source>
</evidence>
<dbReference type="OrthoDB" id="10264446at2759"/>
<dbReference type="GO" id="GO:0005816">
    <property type="term" value="C:spindle pole body"/>
    <property type="evidence" value="ECO:0007669"/>
    <property type="project" value="UniProtKB-ARBA"/>
</dbReference>
<comment type="similarity">
    <text evidence="3">Belongs to the phosphatase 2A regulatory subunit B family.</text>
</comment>
<keyword evidence="11" id="KW-1185">Reference proteome</keyword>
<name>A0A9P6NY07_9BASI</name>
<dbReference type="PANTHER" id="PTHR10257">
    <property type="entry name" value="SERINE/THREONINE PROTEIN PHOSPHATASE 2A PP2A REGULATORY SUBUNIT B"/>
    <property type="match status" value="1"/>
</dbReference>
<dbReference type="GO" id="GO:0098813">
    <property type="term" value="P:nuclear chromosome segregation"/>
    <property type="evidence" value="ECO:0007669"/>
    <property type="project" value="UniProtKB-ARBA"/>
</dbReference>
<gene>
    <name evidence="10" type="ORF">CROQUDRAFT_650317</name>
</gene>
<dbReference type="GO" id="GO:0000159">
    <property type="term" value="C:protein phosphatase type 2A complex"/>
    <property type="evidence" value="ECO:0007669"/>
    <property type="project" value="UniProtKB-UniRule"/>
</dbReference>
<dbReference type="EMBL" id="MU167209">
    <property type="protein sequence ID" value="KAG0152224.1"/>
    <property type="molecule type" value="Genomic_DNA"/>
</dbReference>
<dbReference type="GO" id="GO:0051754">
    <property type="term" value="P:meiotic sister chromatid cohesion, centromeric"/>
    <property type="evidence" value="ECO:0007669"/>
    <property type="project" value="UniProtKB-ARBA"/>
</dbReference>
<dbReference type="PANTHER" id="PTHR10257:SF3">
    <property type="entry name" value="SERINE_THREONINE-PROTEIN PHOSPHATASE 2A 56 KDA REGULATORY SUBUNIT GAMMA ISOFORM"/>
    <property type="match status" value="1"/>
</dbReference>
<dbReference type="Gene3D" id="1.25.10.10">
    <property type="entry name" value="Leucine-rich Repeat Variant"/>
    <property type="match status" value="1"/>
</dbReference>
<feature type="compositionally biased region" description="Basic and acidic residues" evidence="9">
    <location>
        <begin position="775"/>
        <end position="784"/>
    </location>
</feature>
<comment type="caution">
    <text evidence="10">The sequence shown here is derived from an EMBL/GenBank/DDBJ whole genome shotgun (WGS) entry which is preliminary data.</text>
</comment>
<accession>A0A9P6NY07</accession>
<dbReference type="InterPro" id="IPR016024">
    <property type="entry name" value="ARM-type_fold"/>
</dbReference>
<evidence type="ECO:0000313" key="11">
    <source>
        <dbReference type="Proteomes" id="UP000886653"/>
    </source>
</evidence>
<evidence type="ECO:0000256" key="6">
    <source>
        <dbReference type="ARBA" id="ARBA00023242"/>
    </source>
</evidence>
<sequence>MKKGMLGKMLSRKDKDNPSSSTSTSRSSKDKGPYDQSSPAPSPASSQTNLSIGSAPTSAQQQPTQNGSSGTQSGSIGRAAGLFSRSSSSSATAAAAAAAAAAQQQQQQATQAAAAAAAAATLQGLPSAPNQQLSNANVPGIFVSGDNAVMPTDPLPHPSALPHHPTSGGAISLVSPNRLSGPMVGGPPQTPPKSGPIGKLQGKSGGVPVPPGVKDTIPIAKTPRKQRSSRFHVTEKVELERLPAFQEVSPQETHALFIQKLHQCSVVFDFNDASTQLSSKQIKASALHEMLEWITTQRGVITEAIYPEVVSMFASNLFRSIPPPVNPTGDAYDPEEDEPVLELAWPHLQIVYEFFLRFVESPDFNTNVAKRFIDQQFVLNLLELFDSEDPRERDFLKTTLHRIYGKFLNLRAFIRRSINNVFYAFIYETERHNGIAELLEILGSIINGFALPLKEEHKTFLTRVLIPLHKVKGLALYHPQLAYCVVQFLEKDPTLTEEVVIGLLRYWPKVNSPKEVMYLNEVEEVLDVIDPIEFQKIAVPLFKQLSRCVNSQHFQVAERALYYWNNEYIVNLISENVQTVLPLVFDSLYTNSKMHWSRQIHQLVYNALKLFMDMNPPLFEECTDQYRESRQRERERLIQREAAWNRLRDEAIKNKGTISHLPPSVLAPIPSSAALLDQSAFEEEVMNGFANQQQQHPESSFGSISFPNFPDQQQQQQQQAMQQQQQQMEDQHLEMQKQFPETARQQVAQPGAPPQQHLRRKSVIPIDSTVLTELAGHKSLDETVPRAGAPPPSSTSSTN</sequence>
<dbReference type="InterPro" id="IPR011989">
    <property type="entry name" value="ARM-like"/>
</dbReference>
<feature type="compositionally biased region" description="Polar residues" evidence="9">
    <location>
        <begin position="47"/>
        <end position="59"/>
    </location>
</feature>
<feature type="compositionally biased region" description="Polar residues" evidence="9">
    <location>
        <begin position="690"/>
        <end position="706"/>
    </location>
</feature>
<feature type="compositionally biased region" description="Low complexity" evidence="9">
    <location>
        <begin position="60"/>
        <end position="77"/>
    </location>
</feature>
<evidence type="ECO:0000256" key="9">
    <source>
        <dbReference type="SAM" id="MobiDB-lite"/>
    </source>
</evidence>
<evidence type="ECO:0000256" key="2">
    <source>
        <dbReference type="ARBA" id="ARBA00004496"/>
    </source>
</evidence>
<dbReference type="GO" id="GO:0005737">
    <property type="term" value="C:cytoplasm"/>
    <property type="evidence" value="ECO:0007669"/>
    <property type="project" value="UniProtKB-SubCell"/>
</dbReference>
<dbReference type="Pfam" id="PF01603">
    <property type="entry name" value="B56"/>
    <property type="match status" value="1"/>
</dbReference>
<dbReference type="AlphaFoldDB" id="A0A9P6NY07"/>
<feature type="region of interest" description="Disordered" evidence="9">
    <location>
        <begin position="690"/>
        <end position="799"/>
    </location>
</feature>
<keyword evidence="6" id="KW-0539">Nucleus</keyword>
<dbReference type="FunFam" id="1.25.10.10:FF:000016">
    <property type="entry name" value="Serine/threonine-protein phosphatase 2A 56 kDa regulatory subunit"/>
    <property type="match status" value="1"/>
</dbReference>
<evidence type="ECO:0000256" key="4">
    <source>
        <dbReference type="ARBA" id="ARBA00022490"/>
    </source>
</evidence>
<dbReference type="InterPro" id="IPR002554">
    <property type="entry name" value="PP2A_B56"/>
</dbReference>
<dbReference type="Proteomes" id="UP000886653">
    <property type="component" value="Unassembled WGS sequence"/>
</dbReference>
<dbReference type="SUPFAM" id="SSF48371">
    <property type="entry name" value="ARM repeat"/>
    <property type="match status" value="1"/>
</dbReference>
<keyword evidence="4" id="KW-0963">Cytoplasm</keyword>
<reference evidence="10" key="1">
    <citation type="submission" date="2013-11" db="EMBL/GenBank/DDBJ databases">
        <title>Genome sequence of the fusiform rust pathogen reveals effectors for host alternation and coevolution with pine.</title>
        <authorList>
            <consortium name="DOE Joint Genome Institute"/>
            <person name="Smith K."/>
            <person name="Pendleton A."/>
            <person name="Kubisiak T."/>
            <person name="Anderson C."/>
            <person name="Salamov A."/>
            <person name="Aerts A."/>
            <person name="Riley R."/>
            <person name="Clum A."/>
            <person name="Lindquist E."/>
            <person name="Ence D."/>
            <person name="Campbell M."/>
            <person name="Kronenberg Z."/>
            <person name="Feau N."/>
            <person name="Dhillon B."/>
            <person name="Hamelin R."/>
            <person name="Burleigh J."/>
            <person name="Smith J."/>
            <person name="Yandell M."/>
            <person name="Nelson C."/>
            <person name="Grigoriev I."/>
            <person name="Davis J."/>
        </authorList>
    </citation>
    <scope>NUCLEOTIDE SEQUENCE</scope>
    <source>
        <strain evidence="10">G11</strain>
    </source>
</reference>
<evidence type="ECO:0000256" key="5">
    <source>
        <dbReference type="ARBA" id="ARBA00022553"/>
    </source>
</evidence>
<feature type="compositionally biased region" description="Low complexity" evidence="9">
    <location>
        <begin position="84"/>
        <end position="121"/>
    </location>
</feature>
<dbReference type="GO" id="GO:0019888">
    <property type="term" value="F:protein phosphatase regulator activity"/>
    <property type="evidence" value="ECO:0007669"/>
    <property type="project" value="UniProtKB-UniRule"/>
</dbReference>
<proteinExistence type="inferred from homology"/>
<protein>
    <recommendedName>
        <fullName evidence="8">Serine/threonine-protein phosphatase 2A 56 kDa regulatory subunit</fullName>
    </recommendedName>
</protein>
<evidence type="ECO:0000256" key="3">
    <source>
        <dbReference type="ARBA" id="ARBA00008259"/>
    </source>
</evidence>
<evidence type="ECO:0000256" key="7">
    <source>
        <dbReference type="ARBA" id="ARBA00064351"/>
    </source>
</evidence>
<organism evidence="10 11">
    <name type="scientific">Cronartium quercuum f. sp. fusiforme G11</name>
    <dbReference type="NCBI Taxonomy" id="708437"/>
    <lineage>
        <taxon>Eukaryota</taxon>
        <taxon>Fungi</taxon>
        <taxon>Dikarya</taxon>
        <taxon>Basidiomycota</taxon>
        <taxon>Pucciniomycotina</taxon>
        <taxon>Pucciniomycetes</taxon>
        <taxon>Pucciniales</taxon>
        <taxon>Coleosporiaceae</taxon>
        <taxon>Cronartium</taxon>
    </lineage>
</organism>
<feature type="compositionally biased region" description="Low complexity" evidence="9">
    <location>
        <begin position="712"/>
        <end position="728"/>
    </location>
</feature>